<evidence type="ECO:0000256" key="3">
    <source>
        <dbReference type="ARBA" id="ARBA00012663"/>
    </source>
</evidence>
<organism evidence="9 10">
    <name type="scientific">Trichomonas vaginalis (strain ATCC PRA-98 / G3)</name>
    <dbReference type="NCBI Taxonomy" id="412133"/>
    <lineage>
        <taxon>Eukaryota</taxon>
        <taxon>Metamonada</taxon>
        <taxon>Parabasalia</taxon>
        <taxon>Trichomonadida</taxon>
        <taxon>Trichomonadidae</taxon>
        <taxon>Trichomonas</taxon>
    </lineage>
</organism>
<keyword evidence="7" id="KW-0812">Transmembrane</keyword>
<evidence type="ECO:0000313" key="10">
    <source>
        <dbReference type="Proteomes" id="UP000001542"/>
    </source>
</evidence>
<protein>
    <recommendedName>
        <fullName evidence="3">beta-N-acetylhexosaminidase</fullName>
        <ecNumber evidence="3">3.2.1.52</ecNumber>
    </recommendedName>
</protein>
<comment type="catalytic activity">
    <reaction evidence="1">
        <text>Hydrolysis of terminal non-reducing N-acetyl-D-hexosamine residues in N-acetyl-beta-D-hexosaminides.</text>
        <dbReference type="EC" id="3.2.1.52"/>
    </reaction>
</comment>
<dbReference type="SUPFAM" id="SSF51445">
    <property type="entry name" value="(Trans)glycosidases"/>
    <property type="match status" value="1"/>
</dbReference>
<dbReference type="InParanoid" id="A2FDA0"/>
<evidence type="ECO:0000256" key="5">
    <source>
        <dbReference type="PIRSR" id="PIRSR625705-1"/>
    </source>
</evidence>
<feature type="compositionally biased region" description="Polar residues" evidence="6">
    <location>
        <begin position="327"/>
        <end position="345"/>
    </location>
</feature>
<dbReference type="SMR" id="A2FDA0"/>
<dbReference type="InterPro" id="IPR025705">
    <property type="entry name" value="Beta_hexosaminidase_sua/sub"/>
</dbReference>
<dbReference type="InterPro" id="IPR015883">
    <property type="entry name" value="Glyco_hydro_20_cat"/>
</dbReference>
<feature type="active site" description="Proton donor" evidence="5">
    <location>
        <position position="172"/>
    </location>
</feature>
<feature type="transmembrane region" description="Helical" evidence="7">
    <location>
        <begin position="364"/>
        <end position="385"/>
    </location>
</feature>
<reference evidence="9" key="2">
    <citation type="journal article" date="2007" name="Science">
        <title>Draft genome sequence of the sexually transmitted pathogen Trichomonas vaginalis.</title>
        <authorList>
            <person name="Carlton J.M."/>
            <person name="Hirt R.P."/>
            <person name="Silva J.C."/>
            <person name="Delcher A.L."/>
            <person name="Schatz M."/>
            <person name="Zhao Q."/>
            <person name="Wortman J.R."/>
            <person name="Bidwell S.L."/>
            <person name="Alsmark U.C.M."/>
            <person name="Besteiro S."/>
            <person name="Sicheritz-Ponten T."/>
            <person name="Noel C.J."/>
            <person name="Dacks J.B."/>
            <person name="Foster P.G."/>
            <person name="Simillion C."/>
            <person name="Van de Peer Y."/>
            <person name="Miranda-Saavedra D."/>
            <person name="Barton G.J."/>
            <person name="Westrop G.D."/>
            <person name="Mueller S."/>
            <person name="Dessi D."/>
            <person name="Fiori P.L."/>
            <person name="Ren Q."/>
            <person name="Paulsen I."/>
            <person name="Zhang H."/>
            <person name="Bastida-Corcuera F.D."/>
            <person name="Simoes-Barbosa A."/>
            <person name="Brown M.T."/>
            <person name="Hayes R.D."/>
            <person name="Mukherjee M."/>
            <person name="Okumura C.Y."/>
            <person name="Schneider R."/>
            <person name="Smith A.J."/>
            <person name="Vanacova S."/>
            <person name="Villalvazo M."/>
            <person name="Haas B.J."/>
            <person name="Pertea M."/>
            <person name="Feldblyum T.V."/>
            <person name="Utterback T.R."/>
            <person name="Shu C.L."/>
            <person name="Osoegawa K."/>
            <person name="de Jong P.J."/>
            <person name="Hrdy I."/>
            <person name="Horvathova L."/>
            <person name="Zubacova Z."/>
            <person name="Dolezal P."/>
            <person name="Malik S.B."/>
            <person name="Logsdon J.M. Jr."/>
            <person name="Henze K."/>
            <person name="Gupta A."/>
            <person name="Wang C.C."/>
            <person name="Dunne R.L."/>
            <person name="Upcroft J.A."/>
            <person name="Upcroft P."/>
            <person name="White O."/>
            <person name="Salzberg S.L."/>
            <person name="Tang P."/>
            <person name="Chiu C.-H."/>
            <person name="Lee Y.-S."/>
            <person name="Embley T.M."/>
            <person name="Coombs G.H."/>
            <person name="Mottram J.C."/>
            <person name="Tachezy J."/>
            <person name="Fraser-Liggett C.M."/>
            <person name="Johnson P.J."/>
        </authorList>
    </citation>
    <scope>NUCLEOTIDE SEQUENCE [LARGE SCALE GENOMIC DNA]</scope>
    <source>
        <strain evidence="9">G3</strain>
    </source>
</reference>
<feature type="domain" description="Glycoside hydrolase family 20 catalytic" evidence="8">
    <location>
        <begin position="24"/>
        <end position="243"/>
    </location>
</feature>
<evidence type="ECO:0000313" key="9">
    <source>
        <dbReference type="EMBL" id="EAX97102.1"/>
    </source>
</evidence>
<keyword evidence="7" id="KW-0472">Membrane</keyword>
<dbReference type="EMBL" id="DS113729">
    <property type="protein sequence ID" value="EAX97102.1"/>
    <property type="molecule type" value="Genomic_DNA"/>
</dbReference>
<dbReference type="CDD" id="cd06564">
    <property type="entry name" value="GH20_DspB_LnbB-like"/>
    <property type="match status" value="1"/>
</dbReference>
<evidence type="ECO:0000256" key="6">
    <source>
        <dbReference type="SAM" id="MobiDB-lite"/>
    </source>
</evidence>
<keyword evidence="4 9" id="KW-0378">Hydrolase</keyword>
<dbReference type="PANTHER" id="PTHR22600">
    <property type="entry name" value="BETA-HEXOSAMINIDASE"/>
    <property type="match status" value="1"/>
</dbReference>
<evidence type="ECO:0000259" key="8">
    <source>
        <dbReference type="Pfam" id="PF00728"/>
    </source>
</evidence>
<dbReference type="OrthoDB" id="428480at2759"/>
<dbReference type="Pfam" id="PF00728">
    <property type="entry name" value="Glyco_hydro_20"/>
    <property type="match status" value="1"/>
</dbReference>
<proteinExistence type="inferred from homology"/>
<dbReference type="AlphaFoldDB" id="A2FDA0"/>
<reference evidence="9" key="1">
    <citation type="submission" date="2006-10" db="EMBL/GenBank/DDBJ databases">
        <authorList>
            <person name="Amadeo P."/>
            <person name="Zhao Q."/>
            <person name="Wortman J."/>
            <person name="Fraser-Liggett C."/>
            <person name="Carlton J."/>
        </authorList>
    </citation>
    <scope>NUCLEOTIDE SEQUENCE</scope>
    <source>
        <strain evidence="9">G3</strain>
    </source>
</reference>
<accession>A2FDA0</accession>
<evidence type="ECO:0000256" key="1">
    <source>
        <dbReference type="ARBA" id="ARBA00001231"/>
    </source>
</evidence>
<evidence type="ECO:0000256" key="2">
    <source>
        <dbReference type="ARBA" id="ARBA00006285"/>
    </source>
</evidence>
<name>A2FDA0_TRIV3</name>
<dbReference type="RefSeq" id="XP_001310032.1">
    <property type="nucleotide sequence ID" value="XM_001310031.1"/>
</dbReference>
<dbReference type="GO" id="GO:0004563">
    <property type="term" value="F:beta-N-acetylhexosaminidase activity"/>
    <property type="evidence" value="ECO:0007669"/>
    <property type="project" value="UniProtKB-EC"/>
</dbReference>
<keyword evidence="10" id="KW-1185">Reference proteome</keyword>
<keyword evidence="7" id="KW-1133">Transmembrane helix</keyword>
<dbReference type="PRINTS" id="PR00738">
    <property type="entry name" value="GLHYDRLASE20"/>
</dbReference>
<comment type="similarity">
    <text evidence="2">Belongs to the glycosyl hydrolase 20 family.</text>
</comment>
<dbReference type="STRING" id="5722.A2FDA0"/>
<evidence type="ECO:0000256" key="7">
    <source>
        <dbReference type="SAM" id="Phobius"/>
    </source>
</evidence>
<dbReference type="VEuPathDB" id="TrichDB:TVAG_451400"/>
<dbReference type="GO" id="GO:0005975">
    <property type="term" value="P:carbohydrate metabolic process"/>
    <property type="evidence" value="ECO:0007669"/>
    <property type="project" value="InterPro"/>
</dbReference>
<evidence type="ECO:0000256" key="4">
    <source>
        <dbReference type="ARBA" id="ARBA00022801"/>
    </source>
</evidence>
<dbReference type="Gene3D" id="3.20.20.80">
    <property type="entry name" value="Glycosidases"/>
    <property type="match status" value="1"/>
</dbReference>
<dbReference type="PANTHER" id="PTHR22600:SF57">
    <property type="entry name" value="BETA-N-ACETYLHEXOSAMINIDASE"/>
    <property type="match status" value="1"/>
</dbReference>
<feature type="region of interest" description="Disordered" evidence="6">
    <location>
        <begin position="318"/>
        <end position="356"/>
    </location>
</feature>
<dbReference type="Proteomes" id="UP000001542">
    <property type="component" value="Unassembled WGS sequence"/>
</dbReference>
<gene>
    <name evidence="9" type="ORF">TVAG_451400</name>
</gene>
<dbReference type="InterPro" id="IPR017853">
    <property type="entry name" value="GH"/>
</dbReference>
<sequence length="401" mass="45227">MSILLESLQLHNAMYNNSFITRNAFMLDVARRKMTKDQILQAINSINITCFRYLMLHLSDDQSYSLGFITDTLKIGKQTIGNGWLTDSDLAEIVSLAKSKSLYLIPDIDAPSHVGSWYKSYQSSGESTDIFSDSNTLDIEKLDSSSGVYEIYKKCMTIFKDVSNYINIGVDEVPGNTYYANQLASHINKINQIAKENNYKTVVWNDALNGKLLQQLDSDITIMYWHDSDVNTFEALLNTKNPIKNAYYDTNYDNVHDLDEPEYQKGKITKFVNNLINNNILCLWGEDSEDITHDQIINFINDVQNEMIKNNKIIPIEKREESKSDDGNGTYNGNKTDGSLITPTISPIPDDSSKKGLTNQEKGMIAGIVIAVVAIAAIVVGIFLFRKKCQQEDSAEEIQNI</sequence>
<dbReference type="KEGG" id="tva:4754880"/>
<dbReference type="VEuPathDB" id="TrichDB:TVAGG3_0761510"/>
<dbReference type="EC" id="3.2.1.52" evidence="3"/>